<protein>
    <recommendedName>
        <fullName evidence="3">Lipoprotein</fullName>
    </recommendedName>
</protein>
<sequence>MKIWRVIISVLFILLTACTSIRSNENISLDKIAGRKKVVINYDRGRYNSVKLDNIVIDSGREYYVKEGAYTLSYIEETFLNGYIDLSWQGSKGRAGDSSRKIPTNKVVEIQEDTEINLENHTVQINFSGSINSNKKF</sequence>
<comment type="caution">
    <text evidence="1">The sequence shown here is derived from an EMBL/GenBank/DDBJ whole genome shotgun (WGS) entry which is preliminary data.</text>
</comment>
<gene>
    <name evidence="1" type="ORF">IAA47_05575</name>
</gene>
<evidence type="ECO:0000313" key="2">
    <source>
        <dbReference type="Proteomes" id="UP000724657"/>
    </source>
</evidence>
<organism evidence="1 2">
    <name type="scientific">Candidatus Fusobacterium pullicola</name>
    <dbReference type="NCBI Taxonomy" id="2838601"/>
    <lineage>
        <taxon>Bacteria</taxon>
        <taxon>Fusobacteriati</taxon>
        <taxon>Fusobacteriota</taxon>
        <taxon>Fusobacteriia</taxon>
        <taxon>Fusobacteriales</taxon>
        <taxon>Fusobacteriaceae</taxon>
        <taxon>Fusobacterium</taxon>
    </lineage>
</organism>
<reference evidence="1" key="1">
    <citation type="journal article" date="2021" name="PeerJ">
        <title>Extensive microbial diversity within the chicken gut microbiome revealed by metagenomics and culture.</title>
        <authorList>
            <person name="Gilroy R."/>
            <person name="Ravi A."/>
            <person name="Getino M."/>
            <person name="Pursley I."/>
            <person name="Horton D.L."/>
            <person name="Alikhan N.F."/>
            <person name="Baker D."/>
            <person name="Gharbi K."/>
            <person name="Hall N."/>
            <person name="Watson M."/>
            <person name="Adriaenssens E.M."/>
            <person name="Foster-Nyarko E."/>
            <person name="Jarju S."/>
            <person name="Secka A."/>
            <person name="Antonio M."/>
            <person name="Oren A."/>
            <person name="Chaudhuri R.R."/>
            <person name="La Ragione R."/>
            <person name="Hildebrand F."/>
            <person name="Pallen M.J."/>
        </authorList>
    </citation>
    <scope>NUCLEOTIDE SEQUENCE</scope>
    <source>
        <strain evidence="1">A6-441</strain>
    </source>
</reference>
<name>A0A9E2KZ12_9FUSO</name>
<evidence type="ECO:0000313" key="1">
    <source>
        <dbReference type="EMBL" id="MBU3842437.1"/>
    </source>
</evidence>
<evidence type="ECO:0008006" key="3">
    <source>
        <dbReference type="Google" id="ProtNLM"/>
    </source>
</evidence>
<proteinExistence type="predicted"/>
<dbReference type="Proteomes" id="UP000724657">
    <property type="component" value="Unassembled WGS sequence"/>
</dbReference>
<dbReference type="AlphaFoldDB" id="A0A9E2KZ12"/>
<dbReference type="PROSITE" id="PS51257">
    <property type="entry name" value="PROKAR_LIPOPROTEIN"/>
    <property type="match status" value="1"/>
</dbReference>
<dbReference type="EMBL" id="JAHLFN010000055">
    <property type="protein sequence ID" value="MBU3842437.1"/>
    <property type="molecule type" value="Genomic_DNA"/>
</dbReference>
<reference evidence="1" key="2">
    <citation type="submission" date="2021-04" db="EMBL/GenBank/DDBJ databases">
        <authorList>
            <person name="Gilroy R."/>
        </authorList>
    </citation>
    <scope>NUCLEOTIDE SEQUENCE</scope>
    <source>
        <strain evidence="1">A6-441</strain>
    </source>
</reference>
<accession>A0A9E2KZ12</accession>